<dbReference type="AlphaFoldDB" id="R1CS75"/>
<evidence type="ECO:0000313" key="3">
    <source>
        <dbReference type="EMBL" id="EOC99553.1"/>
    </source>
</evidence>
<proteinExistence type="predicted"/>
<feature type="transmembrane region" description="Helical" evidence="1">
    <location>
        <begin position="208"/>
        <end position="228"/>
    </location>
</feature>
<feature type="transmembrane region" description="Helical" evidence="1">
    <location>
        <begin position="62"/>
        <end position="82"/>
    </location>
</feature>
<reference evidence="3 4" key="1">
    <citation type="journal article" date="2015" name="Geomicrobiol. J.">
        <title>Caldisalinibacter kiritimatiensis gen. nov., sp. nov., a moderately thermohalophilic thiosulfate-reducing bacterium from a hypersaline microbial mat.</title>
        <authorList>
            <person name="Ben Hania W."/>
            <person name="Joseph M."/>
            <person name="Fiebig A."/>
            <person name="Bunk B."/>
            <person name="Klenk H.-P."/>
            <person name="Fardeau M.-L."/>
            <person name="Spring S."/>
        </authorList>
    </citation>
    <scope>NUCLEOTIDE SEQUENCE [LARGE SCALE GENOMIC DNA]</scope>
    <source>
        <strain evidence="3 4">L21-TH-D2</strain>
    </source>
</reference>
<sequence length="415" mass="46902">MKTIFEILNLSLLTLSQILINPIYWVVIAIVYVQYKRIGQMEKKILGTNKESNLKRVLSSTLAGVIGGLIGSIIILAIGITIDADDFKYMLILAILLMLIHPRFICFSYSGGIVSIASLVFEYPKINVSSVMAIVAVLHLVESLLILKDGDKSKVPIFMKMNNKIVGGFNMMRFWPIPFIVLIITAQSFEGSAVAMPDWWPLIRPDNITSNSNDLMCIMIPVMAALGYGDMAISDYPERKIKESSRNLILFSVILLILAIISSYVYVFKYIAALFSPLAHEFLIQYGRKKEKQGTPAFTPSNQGVKILDVLPDSTAEKMGFKSGDIIFRINGQEVNSKYDINSVLSYFPPYIWIDYYDSNGKIKTKDYTDYRNKIRNLGLLVVPRDSSYVFVVKEVDSLGLRLIKWIKNKIKRRS</sequence>
<evidence type="ECO:0000313" key="4">
    <source>
        <dbReference type="Proteomes" id="UP000013378"/>
    </source>
</evidence>
<evidence type="ECO:0000259" key="2">
    <source>
        <dbReference type="PROSITE" id="PS50106"/>
    </source>
</evidence>
<keyword evidence="4" id="KW-1185">Reference proteome</keyword>
<dbReference type="Pfam" id="PF13180">
    <property type="entry name" value="PDZ_2"/>
    <property type="match status" value="1"/>
</dbReference>
<dbReference type="Proteomes" id="UP000013378">
    <property type="component" value="Unassembled WGS sequence"/>
</dbReference>
<feature type="transmembrane region" description="Helical" evidence="1">
    <location>
        <begin position="89"/>
        <end position="120"/>
    </location>
</feature>
<dbReference type="InterPro" id="IPR036034">
    <property type="entry name" value="PDZ_sf"/>
</dbReference>
<keyword evidence="3" id="KW-0132">Cell division</keyword>
<dbReference type="EMBL" id="ARZA01000268">
    <property type="protein sequence ID" value="EOC99553.1"/>
    <property type="molecule type" value="Genomic_DNA"/>
</dbReference>
<organism evidence="3 4">
    <name type="scientific">Caldisalinibacter kiritimatiensis</name>
    <dbReference type="NCBI Taxonomy" id="1304284"/>
    <lineage>
        <taxon>Bacteria</taxon>
        <taxon>Bacillati</taxon>
        <taxon>Bacillota</taxon>
        <taxon>Tissierellia</taxon>
        <taxon>Tissierellales</taxon>
        <taxon>Thermohalobacteraceae</taxon>
        <taxon>Caldisalinibacter</taxon>
    </lineage>
</organism>
<dbReference type="PROSITE" id="PS50106">
    <property type="entry name" value="PDZ"/>
    <property type="match status" value="1"/>
</dbReference>
<feature type="transmembrane region" description="Helical" evidence="1">
    <location>
        <begin position="168"/>
        <end position="188"/>
    </location>
</feature>
<dbReference type="STRING" id="1304284.L21TH_2465"/>
<protein>
    <submittedName>
        <fullName evidence="3">Cell division topological determinant MinJ</fullName>
    </submittedName>
</protein>
<keyword evidence="1" id="KW-0812">Transmembrane</keyword>
<dbReference type="SUPFAM" id="SSF50156">
    <property type="entry name" value="PDZ domain-like"/>
    <property type="match status" value="1"/>
</dbReference>
<feature type="domain" description="PDZ" evidence="2">
    <location>
        <begin position="283"/>
        <end position="337"/>
    </location>
</feature>
<dbReference type="Gene3D" id="2.30.42.10">
    <property type="match status" value="1"/>
</dbReference>
<name>R1CS75_9FIRM</name>
<feature type="transmembrane region" description="Helical" evidence="1">
    <location>
        <begin position="248"/>
        <end position="267"/>
    </location>
</feature>
<keyword evidence="1" id="KW-0472">Membrane</keyword>
<dbReference type="GO" id="GO:0051301">
    <property type="term" value="P:cell division"/>
    <property type="evidence" value="ECO:0007669"/>
    <property type="project" value="UniProtKB-KW"/>
</dbReference>
<gene>
    <name evidence="3" type="ORF">L21TH_2465</name>
</gene>
<dbReference type="OrthoDB" id="198399at2"/>
<accession>R1CS75</accession>
<keyword evidence="1" id="KW-1133">Transmembrane helix</keyword>
<comment type="caution">
    <text evidence="3">The sequence shown here is derived from an EMBL/GenBank/DDBJ whole genome shotgun (WGS) entry which is preliminary data.</text>
</comment>
<dbReference type="RefSeq" id="WP_006316991.1">
    <property type="nucleotide sequence ID" value="NZ_ARZA01000268.1"/>
</dbReference>
<dbReference type="InterPro" id="IPR001478">
    <property type="entry name" value="PDZ"/>
</dbReference>
<dbReference type="eggNOG" id="COG0265">
    <property type="taxonomic scope" value="Bacteria"/>
</dbReference>
<keyword evidence="3" id="KW-0131">Cell cycle</keyword>
<feature type="transmembrane region" description="Helical" evidence="1">
    <location>
        <begin position="12"/>
        <end position="35"/>
    </location>
</feature>
<feature type="transmembrane region" description="Helical" evidence="1">
    <location>
        <begin position="126"/>
        <end position="147"/>
    </location>
</feature>
<evidence type="ECO:0000256" key="1">
    <source>
        <dbReference type="SAM" id="Phobius"/>
    </source>
</evidence>